<keyword evidence="5 7" id="KW-0505">Motor protein</keyword>
<gene>
    <name evidence="9" type="ORF">CRG98_039337</name>
</gene>
<dbReference type="EMBL" id="PGOL01003615">
    <property type="protein sequence ID" value="PKI40312.1"/>
    <property type="molecule type" value="Genomic_DNA"/>
</dbReference>
<dbReference type="InterPro" id="IPR036961">
    <property type="entry name" value="Kinesin_motor_dom_sf"/>
</dbReference>
<evidence type="ECO:0000256" key="5">
    <source>
        <dbReference type="ARBA" id="ARBA00023175"/>
    </source>
</evidence>
<organism evidence="9 10">
    <name type="scientific">Punica granatum</name>
    <name type="common">Pomegranate</name>
    <dbReference type="NCBI Taxonomy" id="22663"/>
    <lineage>
        <taxon>Eukaryota</taxon>
        <taxon>Viridiplantae</taxon>
        <taxon>Streptophyta</taxon>
        <taxon>Embryophyta</taxon>
        <taxon>Tracheophyta</taxon>
        <taxon>Spermatophyta</taxon>
        <taxon>Magnoliopsida</taxon>
        <taxon>eudicotyledons</taxon>
        <taxon>Gunneridae</taxon>
        <taxon>Pentapetalae</taxon>
        <taxon>rosids</taxon>
        <taxon>malvids</taxon>
        <taxon>Myrtales</taxon>
        <taxon>Lythraceae</taxon>
        <taxon>Punica</taxon>
    </lineage>
</organism>
<dbReference type="PANTHER" id="PTHR37739:SF14">
    <property type="entry name" value="KINESIN-LIKE PROTEIN KIN-12E"/>
    <property type="match status" value="1"/>
</dbReference>
<dbReference type="InterPro" id="IPR027417">
    <property type="entry name" value="P-loop_NTPase"/>
</dbReference>
<name>A0A2I0I8L1_PUNGR</name>
<dbReference type="PRINTS" id="PR00380">
    <property type="entry name" value="KINESINHEAVY"/>
</dbReference>
<evidence type="ECO:0000256" key="2">
    <source>
        <dbReference type="ARBA" id="ARBA00022741"/>
    </source>
</evidence>
<dbReference type="PANTHER" id="PTHR37739">
    <property type="entry name" value="KINESIN-LIKE PROTEIN KIN-12D"/>
    <property type="match status" value="1"/>
</dbReference>
<dbReference type="STRING" id="22663.A0A2I0I8L1"/>
<evidence type="ECO:0000256" key="6">
    <source>
        <dbReference type="ARBA" id="ARBA00034488"/>
    </source>
</evidence>
<keyword evidence="4" id="KW-0175">Coiled coil</keyword>
<evidence type="ECO:0000313" key="9">
    <source>
        <dbReference type="EMBL" id="PKI40312.1"/>
    </source>
</evidence>
<dbReference type="SMART" id="SM00129">
    <property type="entry name" value="KISc"/>
    <property type="match status" value="1"/>
</dbReference>
<dbReference type="GO" id="GO:0007018">
    <property type="term" value="P:microtubule-based movement"/>
    <property type="evidence" value="ECO:0007669"/>
    <property type="project" value="InterPro"/>
</dbReference>
<dbReference type="Gene3D" id="3.40.850.10">
    <property type="entry name" value="Kinesin motor domain"/>
    <property type="match status" value="1"/>
</dbReference>
<evidence type="ECO:0000313" key="10">
    <source>
        <dbReference type="Proteomes" id="UP000233551"/>
    </source>
</evidence>
<dbReference type="GO" id="GO:0003777">
    <property type="term" value="F:microtubule motor activity"/>
    <property type="evidence" value="ECO:0007669"/>
    <property type="project" value="InterPro"/>
</dbReference>
<evidence type="ECO:0000259" key="8">
    <source>
        <dbReference type="PROSITE" id="PS50067"/>
    </source>
</evidence>
<keyword evidence="2 7" id="KW-0547">Nucleotide-binding</keyword>
<keyword evidence="10" id="KW-1185">Reference proteome</keyword>
<comment type="similarity">
    <text evidence="6">Belongs to the TRAFAC class myosin-kinesin ATPase superfamily. Kinesin family. KIN-12 subfamily.</text>
</comment>
<evidence type="ECO:0000256" key="1">
    <source>
        <dbReference type="ARBA" id="ARBA00022701"/>
    </source>
</evidence>
<dbReference type="PROSITE" id="PS50067">
    <property type="entry name" value="KINESIN_MOTOR_2"/>
    <property type="match status" value="1"/>
</dbReference>
<evidence type="ECO:0000256" key="3">
    <source>
        <dbReference type="ARBA" id="ARBA00022840"/>
    </source>
</evidence>
<dbReference type="GO" id="GO:0005874">
    <property type="term" value="C:microtubule"/>
    <property type="evidence" value="ECO:0007669"/>
    <property type="project" value="UniProtKB-KW"/>
</dbReference>
<dbReference type="Proteomes" id="UP000233551">
    <property type="component" value="Unassembled WGS sequence"/>
</dbReference>
<keyword evidence="1" id="KW-0493">Microtubule</keyword>
<accession>A0A2I0I8L1</accession>
<reference evidence="9 10" key="1">
    <citation type="submission" date="2017-11" db="EMBL/GenBank/DDBJ databases">
        <title>De-novo sequencing of pomegranate (Punica granatum L.) genome.</title>
        <authorList>
            <person name="Akparov Z."/>
            <person name="Amiraslanov A."/>
            <person name="Hajiyeva S."/>
            <person name="Abbasov M."/>
            <person name="Kaur K."/>
            <person name="Hamwieh A."/>
            <person name="Solovyev V."/>
            <person name="Salamov A."/>
            <person name="Braich B."/>
            <person name="Kosarev P."/>
            <person name="Mahmoud A."/>
            <person name="Hajiyev E."/>
            <person name="Babayeva S."/>
            <person name="Izzatullayeva V."/>
            <person name="Mammadov A."/>
            <person name="Mammadov A."/>
            <person name="Sharifova S."/>
            <person name="Ojaghi J."/>
            <person name="Eynullazada K."/>
            <person name="Bayramov B."/>
            <person name="Abdulazimova A."/>
            <person name="Shahmuradov I."/>
        </authorList>
    </citation>
    <scope>NUCLEOTIDE SEQUENCE [LARGE SCALE GENOMIC DNA]</scope>
    <source>
        <strain evidence="10">cv. AG2017</strain>
        <tissue evidence="9">Leaf</tissue>
    </source>
</reference>
<dbReference type="InterPro" id="IPR019821">
    <property type="entry name" value="Kinesin_motor_CS"/>
</dbReference>
<feature type="binding site" evidence="7">
    <location>
        <begin position="5"/>
        <end position="12"/>
    </location>
    <ligand>
        <name>ATP</name>
        <dbReference type="ChEBI" id="CHEBI:30616"/>
    </ligand>
</feature>
<dbReference type="GO" id="GO:0005524">
    <property type="term" value="F:ATP binding"/>
    <property type="evidence" value="ECO:0007669"/>
    <property type="project" value="UniProtKB-UniRule"/>
</dbReference>
<evidence type="ECO:0000256" key="4">
    <source>
        <dbReference type="ARBA" id="ARBA00023054"/>
    </source>
</evidence>
<protein>
    <recommendedName>
        <fullName evidence="8">Kinesin motor domain-containing protein</fullName>
    </recommendedName>
</protein>
<comment type="caution">
    <text evidence="9">The sequence shown here is derived from an EMBL/GenBank/DDBJ whole genome shotgun (WGS) entry which is preliminary data.</text>
</comment>
<dbReference type="GO" id="GO:0008017">
    <property type="term" value="F:microtubule binding"/>
    <property type="evidence" value="ECO:0007669"/>
    <property type="project" value="InterPro"/>
</dbReference>
<keyword evidence="3 7" id="KW-0067">ATP-binding</keyword>
<dbReference type="PROSITE" id="PS00411">
    <property type="entry name" value="KINESIN_MOTOR_1"/>
    <property type="match status" value="1"/>
</dbReference>
<dbReference type="AlphaFoldDB" id="A0A2I0I8L1"/>
<dbReference type="Pfam" id="PF00225">
    <property type="entry name" value="Kinesin"/>
    <property type="match status" value="1"/>
</dbReference>
<proteinExistence type="inferred from homology"/>
<dbReference type="InterPro" id="IPR001752">
    <property type="entry name" value="Kinesin_motor_dom"/>
</dbReference>
<feature type="domain" description="Kinesin motor" evidence="8">
    <location>
        <begin position="1"/>
        <end position="178"/>
    </location>
</feature>
<evidence type="ECO:0000256" key="7">
    <source>
        <dbReference type="PROSITE-ProRule" id="PRU00283"/>
    </source>
</evidence>
<sequence>MFAYGQTGSGKTHTMLGDIEGGTRRHSVNCGMTPRVFEYLFSRIQKEKEARKDGKLRFTCRCSFLEIYNEQILDLLDPSSSNLQIREDNKKGVYVENLREVEVSSAREVILQLIQGAANRKVAATNMNRASSRSHSVFTCAIESTWEVQGVTHHRFARLNLVDLAGSERYWKQIMAVK</sequence>
<dbReference type="InterPro" id="IPR044986">
    <property type="entry name" value="KIF15/KIN-12"/>
</dbReference>
<dbReference type="SUPFAM" id="SSF52540">
    <property type="entry name" value="P-loop containing nucleoside triphosphate hydrolases"/>
    <property type="match status" value="1"/>
</dbReference>